<feature type="region of interest" description="Disordered" evidence="4">
    <location>
        <begin position="174"/>
        <end position="233"/>
    </location>
</feature>
<evidence type="ECO:0000256" key="4">
    <source>
        <dbReference type="SAM" id="MobiDB-lite"/>
    </source>
</evidence>
<feature type="compositionally biased region" description="Low complexity" evidence="4">
    <location>
        <begin position="175"/>
        <end position="205"/>
    </location>
</feature>
<dbReference type="InterPro" id="IPR004846">
    <property type="entry name" value="T2SS/T3SS_dom"/>
</dbReference>
<comment type="caution">
    <text evidence="7">The sequence shown here is derived from an EMBL/GenBank/DDBJ whole genome shotgun (WGS) entry which is preliminary data.</text>
</comment>
<dbReference type="GO" id="GO:0019867">
    <property type="term" value="C:outer membrane"/>
    <property type="evidence" value="ECO:0007669"/>
    <property type="project" value="InterPro"/>
</dbReference>
<evidence type="ECO:0000313" key="7">
    <source>
        <dbReference type="EMBL" id="RUO45404.1"/>
    </source>
</evidence>
<dbReference type="Pfam" id="PF07655">
    <property type="entry name" value="Secretin_N_2"/>
    <property type="match status" value="1"/>
</dbReference>
<dbReference type="PROSITE" id="PS51257">
    <property type="entry name" value="PROKAR_LIPOPROTEIN"/>
    <property type="match status" value="1"/>
</dbReference>
<dbReference type="AlphaFoldDB" id="A0AA94EHY4"/>
<keyword evidence="2" id="KW-0472">Membrane</keyword>
<dbReference type="InterPro" id="IPR001775">
    <property type="entry name" value="GspD/PilQ"/>
</dbReference>
<dbReference type="InterPro" id="IPR011662">
    <property type="entry name" value="Secretin/TonB_short_N"/>
</dbReference>
<name>A0AA94EHY4_9GAMM</name>
<dbReference type="InterPro" id="IPR013358">
    <property type="entry name" value="Pilus_biogenesis_MshL"/>
</dbReference>
<dbReference type="EMBL" id="PIPS01000001">
    <property type="protein sequence ID" value="RUO45404.1"/>
    <property type="molecule type" value="Genomic_DNA"/>
</dbReference>
<proteinExistence type="predicted"/>
<dbReference type="Gene3D" id="3.30.1370.130">
    <property type="match status" value="1"/>
</dbReference>
<keyword evidence="5" id="KW-0732">Signal</keyword>
<sequence>MRVGCFIISITLLSSMAGCAYQPNQAPQQAYEALEQTSTAKPNPQPSNDDIPEAVAAYLAQPIQVSPSDTNNLVEEQRFVLQAKAMDAREFFYSLTVDTPYNIIVHPDVEGEISLDLKDVTIDETLAVIEDTYGYEIKQTGRMVQVFPSGVRTKTFSLDYLSLKRFGMSQTQITSGGVSQNANNGNQNNSSGSFNNSNSDFNNPGLLGGGSGNSNSSNQRMQGGNGASVSSQSETDIWGELEDMISKVAGNGSSVVMSPQAGIVSVTAQPSKLRAVGEFLATLQTRLQRQVILEARIVEVTLADGFEQGIQWSKLDEFADGLGSGFDVNFNGSTPADLASATSNGLFGLRFSDNNFSSFLQLLQTQGSVQVLSNPRVSASNNQKAVIKIGEDEYYVTDVQSQTNTTGLNDALTSSDIELTPFFSGISLDVTPQISDDDVVTLHVHPSVVETAEQEKVIEIGDETLRLPLARSNIRESDTIVRARNGEIVVLGGLMQTTTTEDIEQVPLLGDLPLLGNLFKNRANRVEKKELVILIKPTVIGADTWQQELERSRELLKTWFPDLTD</sequence>
<dbReference type="Proteomes" id="UP000286680">
    <property type="component" value="Unassembled WGS sequence"/>
</dbReference>
<evidence type="ECO:0000256" key="5">
    <source>
        <dbReference type="SAM" id="SignalP"/>
    </source>
</evidence>
<evidence type="ECO:0000256" key="3">
    <source>
        <dbReference type="ARBA" id="ARBA00023237"/>
    </source>
</evidence>
<dbReference type="SMART" id="SM00965">
    <property type="entry name" value="STN"/>
    <property type="match status" value="1"/>
</dbReference>
<dbReference type="PANTHER" id="PTHR30332">
    <property type="entry name" value="PROBABLE GENERAL SECRETION PATHWAY PROTEIN D"/>
    <property type="match status" value="1"/>
</dbReference>
<feature type="chain" id="PRO_5041702646" evidence="5">
    <location>
        <begin position="21"/>
        <end position="565"/>
    </location>
</feature>
<feature type="signal peptide" evidence="5">
    <location>
        <begin position="1"/>
        <end position="20"/>
    </location>
</feature>
<evidence type="ECO:0000313" key="8">
    <source>
        <dbReference type="Proteomes" id="UP000286680"/>
    </source>
</evidence>
<evidence type="ECO:0000259" key="6">
    <source>
        <dbReference type="SMART" id="SM00965"/>
    </source>
</evidence>
<dbReference type="GO" id="GO:0009306">
    <property type="term" value="P:protein secretion"/>
    <property type="evidence" value="ECO:0007669"/>
    <property type="project" value="InterPro"/>
</dbReference>
<keyword evidence="1" id="KW-0813">Transport</keyword>
<organism evidence="7 8">
    <name type="scientific">Idiomarina aquatica</name>
    <dbReference type="NCBI Taxonomy" id="1327752"/>
    <lineage>
        <taxon>Bacteria</taxon>
        <taxon>Pseudomonadati</taxon>
        <taxon>Pseudomonadota</taxon>
        <taxon>Gammaproteobacteria</taxon>
        <taxon>Alteromonadales</taxon>
        <taxon>Idiomarinaceae</taxon>
        <taxon>Idiomarina</taxon>
    </lineage>
</organism>
<gene>
    <name evidence="7" type="ORF">CWE23_05205</name>
</gene>
<protein>
    <submittedName>
        <fullName evidence="7">Pilus (MSHA type) biogenesis protein MshL</fullName>
    </submittedName>
</protein>
<dbReference type="RefSeq" id="WP_126819682.1">
    <property type="nucleotide sequence ID" value="NZ_PIPS01000001.1"/>
</dbReference>
<dbReference type="GO" id="GO:0009297">
    <property type="term" value="P:pilus assembly"/>
    <property type="evidence" value="ECO:0007669"/>
    <property type="project" value="InterPro"/>
</dbReference>
<reference evidence="8" key="1">
    <citation type="journal article" date="2018" name="Front. Microbiol.">
        <title>Genome-Based Analysis Reveals the Taxonomy and Diversity of the Family Idiomarinaceae.</title>
        <authorList>
            <person name="Liu Y."/>
            <person name="Lai Q."/>
            <person name="Shao Z."/>
        </authorList>
    </citation>
    <scope>NUCLEOTIDE SEQUENCE [LARGE SCALE GENOMIC DNA]</scope>
    <source>
        <strain evidence="8">SN-14</strain>
    </source>
</reference>
<dbReference type="PANTHER" id="PTHR30332:SF17">
    <property type="entry name" value="TYPE IV PILIATION SYSTEM PROTEIN DR_0774-RELATED"/>
    <property type="match status" value="1"/>
</dbReference>
<dbReference type="GO" id="GO:0015627">
    <property type="term" value="C:type II protein secretion system complex"/>
    <property type="evidence" value="ECO:0007669"/>
    <property type="project" value="TreeGrafter"/>
</dbReference>
<dbReference type="Pfam" id="PF00263">
    <property type="entry name" value="Secretin"/>
    <property type="match status" value="1"/>
</dbReference>
<dbReference type="PRINTS" id="PR00811">
    <property type="entry name" value="BCTERIALGSPD"/>
</dbReference>
<dbReference type="InterPro" id="IPR011514">
    <property type="entry name" value="Secretin_N_2"/>
</dbReference>
<evidence type="ECO:0000256" key="1">
    <source>
        <dbReference type="ARBA" id="ARBA00022448"/>
    </source>
</evidence>
<feature type="domain" description="Secretin/TonB short N-terminal" evidence="6">
    <location>
        <begin position="101"/>
        <end position="149"/>
    </location>
</feature>
<keyword evidence="3" id="KW-0998">Cell outer membrane</keyword>
<feature type="compositionally biased region" description="Low complexity" evidence="4">
    <location>
        <begin position="213"/>
        <end position="222"/>
    </location>
</feature>
<keyword evidence="8" id="KW-1185">Reference proteome</keyword>
<accession>A0AA94EHY4</accession>
<dbReference type="NCBIfam" id="TIGR02519">
    <property type="entry name" value="pilus_MshL"/>
    <property type="match status" value="1"/>
</dbReference>
<dbReference type="InterPro" id="IPR050810">
    <property type="entry name" value="Bact_Secretion_Sys_Channel"/>
</dbReference>
<evidence type="ECO:0000256" key="2">
    <source>
        <dbReference type="ARBA" id="ARBA00023136"/>
    </source>
</evidence>